<keyword evidence="5" id="KW-0472">Membrane</keyword>
<feature type="non-terminal residue" evidence="6">
    <location>
        <position position="1"/>
    </location>
</feature>
<reference evidence="6" key="1">
    <citation type="submission" date="2020-04" db="EMBL/GenBank/DDBJ databases">
        <authorList>
            <person name="Alioto T."/>
            <person name="Alioto T."/>
            <person name="Gomez Garrido J."/>
        </authorList>
    </citation>
    <scope>NUCLEOTIDE SEQUENCE</scope>
    <source>
        <strain evidence="6">A484AB</strain>
    </source>
</reference>
<evidence type="ECO:0000256" key="5">
    <source>
        <dbReference type="ARBA" id="ARBA00023136"/>
    </source>
</evidence>
<accession>A0A6S7GSV8</accession>
<comment type="similarity">
    <text evidence="2">Belongs to the NIPA family.</text>
</comment>
<keyword evidence="7" id="KW-1185">Reference proteome</keyword>
<dbReference type="InterPro" id="IPR008521">
    <property type="entry name" value="Mg_trans_NIPA"/>
</dbReference>
<evidence type="ECO:0000313" key="7">
    <source>
        <dbReference type="Proteomes" id="UP001152795"/>
    </source>
</evidence>
<dbReference type="AlphaFoldDB" id="A0A6S7GSV8"/>
<evidence type="ECO:0000256" key="4">
    <source>
        <dbReference type="ARBA" id="ARBA00022989"/>
    </source>
</evidence>
<sequence>AILASYFLREDLNIHGKIGCFLSLVGSVVLVIHAPQEESIATVEELSAKLTDAAFVAYACIVLLVSVVLIFHYGPRYGKENILIYVAICSLVGSLSVMGCKGLGIVLKQLFNGENELKNPVAWMLLFAVAGCIVTQMNYLNKALDIFNTALVTPIYYVMFTTLTIIASAILFKEWSNRNAKDVLGALAGLLTIIVGVFLLHAFRDVKFSIHDLPGLSKFARSSSTRPRTDGAEQVLMQNIVEGDSDEDSEVEVKVVGNSVGNHS</sequence>
<protein>
    <submittedName>
        <fullName evidence="6">Magnesium transporter NIPA2</fullName>
    </submittedName>
</protein>
<evidence type="ECO:0000313" key="6">
    <source>
        <dbReference type="EMBL" id="CAB3993139.1"/>
    </source>
</evidence>
<evidence type="ECO:0000256" key="3">
    <source>
        <dbReference type="ARBA" id="ARBA00022692"/>
    </source>
</evidence>
<dbReference type="GO" id="GO:0015095">
    <property type="term" value="F:magnesium ion transmembrane transporter activity"/>
    <property type="evidence" value="ECO:0007669"/>
    <property type="project" value="InterPro"/>
</dbReference>
<keyword evidence="4" id="KW-1133">Transmembrane helix</keyword>
<dbReference type="EMBL" id="CACRXK020002193">
    <property type="protein sequence ID" value="CAB3993139.1"/>
    <property type="molecule type" value="Genomic_DNA"/>
</dbReference>
<evidence type="ECO:0000256" key="1">
    <source>
        <dbReference type="ARBA" id="ARBA00004141"/>
    </source>
</evidence>
<proteinExistence type="inferred from homology"/>
<evidence type="ECO:0000256" key="2">
    <source>
        <dbReference type="ARBA" id="ARBA00007230"/>
    </source>
</evidence>
<dbReference type="PANTHER" id="PTHR12570">
    <property type="match status" value="1"/>
</dbReference>
<dbReference type="GO" id="GO:0016020">
    <property type="term" value="C:membrane"/>
    <property type="evidence" value="ECO:0007669"/>
    <property type="project" value="UniProtKB-SubCell"/>
</dbReference>
<comment type="caution">
    <text evidence="6">The sequence shown here is derived from an EMBL/GenBank/DDBJ whole genome shotgun (WGS) entry which is preliminary data.</text>
</comment>
<gene>
    <name evidence="6" type="ORF">PACLA_8A013629</name>
</gene>
<name>A0A6S7GSV8_PARCT</name>
<dbReference type="PANTHER" id="PTHR12570:SF92">
    <property type="entry name" value="SPICHTHYIN, ISOFORM B"/>
    <property type="match status" value="1"/>
</dbReference>
<comment type="subcellular location">
    <subcellularLocation>
        <location evidence="1">Membrane</location>
        <topology evidence="1">Multi-pass membrane protein</topology>
    </subcellularLocation>
</comment>
<organism evidence="6 7">
    <name type="scientific">Paramuricea clavata</name>
    <name type="common">Red gorgonian</name>
    <name type="synonym">Violescent sea-whip</name>
    <dbReference type="NCBI Taxonomy" id="317549"/>
    <lineage>
        <taxon>Eukaryota</taxon>
        <taxon>Metazoa</taxon>
        <taxon>Cnidaria</taxon>
        <taxon>Anthozoa</taxon>
        <taxon>Octocorallia</taxon>
        <taxon>Malacalcyonacea</taxon>
        <taxon>Plexauridae</taxon>
        <taxon>Paramuricea</taxon>
    </lineage>
</organism>
<dbReference type="Proteomes" id="UP001152795">
    <property type="component" value="Unassembled WGS sequence"/>
</dbReference>
<keyword evidence="3" id="KW-0812">Transmembrane</keyword>
<dbReference type="Pfam" id="PF05653">
    <property type="entry name" value="Mg_trans_NIPA"/>
    <property type="match status" value="1"/>
</dbReference>
<dbReference type="OrthoDB" id="6428174at2759"/>